<dbReference type="Pfam" id="PF21093">
    <property type="entry name" value="Nup188_N-subdom_III"/>
    <property type="match status" value="1"/>
</dbReference>
<keyword evidence="4" id="KW-0653">Protein transport</keyword>
<dbReference type="GO" id="GO:0044611">
    <property type="term" value="C:nuclear pore inner ring"/>
    <property type="evidence" value="ECO:0007669"/>
    <property type="project" value="TreeGrafter"/>
</dbReference>
<evidence type="ECO:0000256" key="6">
    <source>
        <dbReference type="ARBA" id="ARBA00023132"/>
    </source>
</evidence>
<dbReference type="AlphaFoldDB" id="A0AAV4I2T9"/>
<name>A0AAV4I2T9_9GAST</name>
<dbReference type="GO" id="GO:0051028">
    <property type="term" value="P:mRNA transport"/>
    <property type="evidence" value="ECO:0007669"/>
    <property type="project" value="UniProtKB-KW"/>
</dbReference>
<reference evidence="10 11" key="1">
    <citation type="journal article" date="2021" name="Elife">
        <title>Chloroplast acquisition without the gene transfer in kleptoplastic sea slugs, Plakobranchus ocellatus.</title>
        <authorList>
            <person name="Maeda T."/>
            <person name="Takahashi S."/>
            <person name="Yoshida T."/>
            <person name="Shimamura S."/>
            <person name="Takaki Y."/>
            <person name="Nagai Y."/>
            <person name="Toyoda A."/>
            <person name="Suzuki Y."/>
            <person name="Arimoto A."/>
            <person name="Ishii H."/>
            <person name="Satoh N."/>
            <person name="Nishiyama T."/>
            <person name="Hasebe M."/>
            <person name="Maruyama T."/>
            <person name="Minagawa J."/>
            <person name="Obokata J."/>
            <person name="Shigenobu S."/>
        </authorList>
    </citation>
    <scope>NUCLEOTIDE SEQUENCE [LARGE SCALE GENOMIC DNA]</scope>
</reference>
<evidence type="ECO:0000256" key="4">
    <source>
        <dbReference type="ARBA" id="ARBA00022927"/>
    </source>
</evidence>
<protein>
    <submittedName>
        <fullName evidence="10">Nucleoporin NUP188</fullName>
    </submittedName>
</protein>
<dbReference type="InterPro" id="IPR044840">
    <property type="entry name" value="Nup188"/>
</dbReference>
<evidence type="ECO:0000256" key="7">
    <source>
        <dbReference type="ARBA" id="ARBA00023242"/>
    </source>
</evidence>
<organism evidence="10 11">
    <name type="scientific">Elysia marginata</name>
    <dbReference type="NCBI Taxonomy" id="1093978"/>
    <lineage>
        <taxon>Eukaryota</taxon>
        <taxon>Metazoa</taxon>
        <taxon>Spiralia</taxon>
        <taxon>Lophotrochozoa</taxon>
        <taxon>Mollusca</taxon>
        <taxon>Gastropoda</taxon>
        <taxon>Heterobranchia</taxon>
        <taxon>Euthyneura</taxon>
        <taxon>Panpulmonata</taxon>
        <taxon>Sacoglossa</taxon>
        <taxon>Placobranchoidea</taxon>
        <taxon>Plakobranchidae</taxon>
        <taxon>Elysia</taxon>
    </lineage>
</organism>
<feature type="region of interest" description="Disordered" evidence="8">
    <location>
        <begin position="847"/>
        <end position="889"/>
    </location>
</feature>
<accession>A0AAV4I2T9</accession>
<dbReference type="PANTHER" id="PTHR31431">
    <property type="entry name" value="NUCLEOPORIN NUP188 HOMOLOG"/>
    <property type="match status" value="1"/>
</dbReference>
<evidence type="ECO:0000313" key="10">
    <source>
        <dbReference type="EMBL" id="GFS03021.1"/>
    </source>
</evidence>
<evidence type="ECO:0000256" key="3">
    <source>
        <dbReference type="ARBA" id="ARBA00022816"/>
    </source>
</evidence>
<comment type="subcellular location">
    <subcellularLocation>
        <location evidence="1">Nucleus</location>
        <location evidence="1">Nuclear pore complex</location>
    </subcellularLocation>
</comment>
<comment type="caution">
    <text evidence="10">The sequence shown here is derived from an EMBL/GenBank/DDBJ whole genome shotgun (WGS) entry which is preliminary data.</text>
</comment>
<dbReference type="GO" id="GO:0006405">
    <property type="term" value="P:RNA export from nucleus"/>
    <property type="evidence" value="ECO:0007669"/>
    <property type="project" value="TreeGrafter"/>
</dbReference>
<dbReference type="Proteomes" id="UP000762676">
    <property type="component" value="Unassembled WGS sequence"/>
</dbReference>
<feature type="compositionally biased region" description="Basic residues" evidence="8">
    <location>
        <begin position="880"/>
        <end position="889"/>
    </location>
</feature>
<evidence type="ECO:0000259" key="9">
    <source>
        <dbReference type="Pfam" id="PF21093"/>
    </source>
</evidence>
<evidence type="ECO:0000256" key="2">
    <source>
        <dbReference type="ARBA" id="ARBA00022448"/>
    </source>
</evidence>
<keyword evidence="6" id="KW-0906">Nuclear pore complex</keyword>
<dbReference type="GO" id="GO:0017056">
    <property type="term" value="F:structural constituent of nuclear pore"/>
    <property type="evidence" value="ECO:0007669"/>
    <property type="project" value="InterPro"/>
</dbReference>
<feature type="domain" description="Nucleoporin Nup188 N-terminal subdomain III" evidence="9">
    <location>
        <begin position="11"/>
        <end position="67"/>
    </location>
</feature>
<keyword evidence="11" id="KW-1185">Reference proteome</keyword>
<gene>
    <name evidence="10" type="ORF">ElyMa_001138100</name>
</gene>
<keyword evidence="7" id="KW-0539">Nucleus</keyword>
<dbReference type="PANTHER" id="PTHR31431:SF1">
    <property type="entry name" value="NUCLEOPORIN NUP188"/>
    <property type="match status" value="1"/>
</dbReference>
<keyword evidence="5" id="KW-0811">Translocation</keyword>
<proteinExistence type="predicted"/>
<evidence type="ECO:0000256" key="8">
    <source>
        <dbReference type="SAM" id="MobiDB-lite"/>
    </source>
</evidence>
<evidence type="ECO:0000313" key="11">
    <source>
        <dbReference type="Proteomes" id="UP000762676"/>
    </source>
</evidence>
<evidence type="ECO:0000256" key="5">
    <source>
        <dbReference type="ARBA" id="ARBA00023010"/>
    </source>
</evidence>
<dbReference type="EMBL" id="BMAT01002256">
    <property type="protein sequence ID" value="GFS03021.1"/>
    <property type="molecule type" value="Genomic_DNA"/>
</dbReference>
<dbReference type="GO" id="GO:0006606">
    <property type="term" value="P:protein import into nucleus"/>
    <property type="evidence" value="ECO:0007669"/>
    <property type="project" value="TreeGrafter"/>
</dbReference>
<keyword evidence="3" id="KW-0509">mRNA transport</keyword>
<keyword evidence="2" id="KW-0813">Transport</keyword>
<evidence type="ECO:0000256" key="1">
    <source>
        <dbReference type="ARBA" id="ARBA00004567"/>
    </source>
</evidence>
<sequence>MCYVVTGQVSPMSILACLGRDAESIRDMFLTRLEAVSEDIQLKVGILELLSVCVDSQPGLIEIFLNVQTQHGDSARLTVNKPNLKLGRNSCLPVLLKLMEQKRQFGPHCPPELLAACMELVHALWAGLRETPMAVLRKNELFWPSVVEPLKMSLPVAKEGDPVSAQASKVQSKICAFSMRTIALEIFAMSGTSLNANFEKNLKETFTGERLMYWSKTVRQNLEAAGQAEPSESESSHEQSLWDHPGLNLLLAWKNFLITAAKFKVEGTIQMTDSNKAAILHNLLEGVRAQFKVGQLSELKVKLASISSALFFTLLKIWGRELCDKQLTEFFASPRTVSTPAATLGHLTQALNESMGGETLIPSVLIGLLGSASLILQNCGQRLDSLQSLLHDLLPGLCSVFLRSSWTLPALLDNMDKNKDGVADQGSGHLAAQFGVQVKLQITCCCLMVEVLHNSQDLNSALKVLQEQGILSSVLATTEAFFKSRQGISYVYSSLLLLTKIAESEMGASMLVNSNLTSHLCLVLTTCYTREDSFQPRNLLAKAFSTTRPATVSWHTLYCLSLDLFAACLRMLGHAFLEDALNLVGVHQDRMQQSLELARVTLNHHAQSEAESTCNFLMQLCRFQREWNFHLPHVMAKLMSSSMAMIQMYVALLIRPRYLLHLLEHTKAGDANNDSKMLLQIPAHLQHQTSLDDVDQPTRSLVDAQHRILKLVVKALLCVKCFTPVLPEILLDQSVDVSEWEPVLQLSFGTPSLDGDVSGFSFGTLLNCVTACIRMLTRADRSVSPHRASPDPKQTQAQVPRPVLQLTLELSLEVLLSQACRYLRDPTLTPRDRQFLKRELGTELNSCLSPLNRPMRRSGGAGDKSFSLTPPPGSGTSGKLVKKNHQFFP</sequence>
<dbReference type="InterPro" id="IPR048883">
    <property type="entry name" value="Nup188_N-subdom_III"/>
</dbReference>